<dbReference type="SUPFAM" id="SSF103473">
    <property type="entry name" value="MFS general substrate transporter"/>
    <property type="match status" value="1"/>
</dbReference>
<feature type="transmembrane region" description="Helical" evidence="6">
    <location>
        <begin position="212"/>
        <end position="235"/>
    </location>
</feature>
<dbReference type="KEGG" id="meg:DKB62_10365"/>
<feature type="transmembrane region" description="Helical" evidence="6">
    <location>
        <begin position="45"/>
        <end position="64"/>
    </location>
</feature>
<feature type="transmembrane region" description="Helical" evidence="6">
    <location>
        <begin position="157"/>
        <end position="178"/>
    </location>
</feature>
<feature type="transmembrane region" description="Helical" evidence="6">
    <location>
        <begin position="363"/>
        <end position="383"/>
    </location>
</feature>
<evidence type="ECO:0000313" key="8">
    <source>
        <dbReference type="EMBL" id="AXL21936.1"/>
    </source>
</evidence>
<feature type="transmembrane region" description="Helical" evidence="6">
    <location>
        <begin position="274"/>
        <end position="291"/>
    </location>
</feature>
<keyword evidence="3 6" id="KW-0812">Transmembrane</keyword>
<gene>
    <name evidence="8" type="ORF">DKB62_10365</name>
</gene>
<dbReference type="Proteomes" id="UP000254337">
    <property type="component" value="Chromosome"/>
</dbReference>
<keyword evidence="5 6" id="KW-0472">Membrane</keyword>
<evidence type="ECO:0000256" key="2">
    <source>
        <dbReference type="ARBA" id="ARBA00022448"/>
    </source>
</evidence>
<dbReference type="PANTHER" id="PTHR43129:SF1">
    <property type="entry name" value="FOSMIDOMYCIN RESISTANCE PROTEIN"/>
    <property type="match status" value="1"/>
</dbReference>
<dbReference type="InterPro" id="IPR020846">
    <property type="entry name" value="MFS_dom"/>
</dbReference>
<dbReference type="Gene3D" id="1.20.1250.20">
    <property type="entry name" value="MFS general substrate transporter like domains"/>
    <property type="match status" value="2"/>
</dbReference>
<organism evidence="8 9">
    <name type="scientific">Megasphaera stantonii</name>
    <dbReference type="NCBI Taxonomy" id="2144175"/>
    <lineage>
        <taxon>Bacteria</taxon>
        <taxon>Bacillati</taxon>
        <taxon>Bacillota</taxon>
        <taxon>Negativicutes</taxon>
        <taxon>Veillonellales</taxon>
        <taxon>Veillonellaceae</taxon>
        <taxon>Megasphaera</taxon>
    </lineage>
</organism>
<comment type="subcellular location">
    <subcellularLocation>
        <location evidence="1">Cell membrane</location>
        <topology evidence="1">Multi-pass membrane protein</topology>
    </subcellularLocation>
</comment>
<reference evidence="8 9" key="1">
    <citation type="submission" date="2018-05" db="EMBL/GenBank/DDBJ databases">
        <title>Complete genome sequence of Megasphaera sp. AJH120T, isolated from the ceca of a chicken.</title>
        <authorList>
            <person name="Maki J."/>
            <person name="Looft T."/>
        </authorList>
    </citation>
    <scope>NUCLEOTIDE SEQUENCE [LARGE SCALE GENOMIC DNA]</scope>
    <source>
        <strain evidence="8 9">AJH120</strain>
    </source>
</reference>
<feature type="domain" description="Major facilitator superfamily (MFS) profile" evidence="7">
    <location>
        <begin position="7"/>
        <end position="386"/>
    </location>
</feature>
<evidence type="ECO:0000256" key="1">
    <source>
        <dbReference type="ARBA" id="ARBA00004651"/>
    </source>
</evidence>
<dbReference type="CDD" id="cd17478">
    <property type="entry name" value="MFS_FsR"/>
    <property type="match status" value="1"/>
</dbReference>
<dbReference type="GO" id="GO:0022857">
    <property type="term" value="F:transmembrane transporter activity"/>
    <property type="evidence" value="ECO:0007669"/>
    <property type="project" value="InterPro"/>
</dbReference>
<proteinExistence type="predicted"/>
<dbReference type="GO" id="GO:0005886">
    <property type="term" value="C:plasma membrane"/>
    <property type="evidence" value="ECO:0007669"/>
    <property type="project" value="UniProtKB-SubCell"/>
</dbReference>
<sequence>MKKLNPYVYLFTMGHFSVDWSQGAIPALLPYFIATYNLSYQDAATLIFANMLLSSISQPIFGYYSDKISKPWFVPLGPVLCGICITLLGITDNYWLIFLCSMFCGFGSSIYHPEAARMVNKISGPLKGQAMGSFSVGGNAGFAVGPIVAGFCAYTFHIYGLVIFGLINFIIAALIYHFMPKVLHQVSDADIAETKAHPNEEKHNDWRSFSKLTVVIFVRSIGFTLCNTFIPIYWIHVLQASPSQGSFALSILFFMGVVITFIGGILADRFGFIRIMRGSFLIMVPAMFFFVNSTDLWLSTLLLIPVAFSLFAPYSPIVILGQTFLGKNVGFASGVTLGLSTTMGGLFSPLVGWGADTWGLTSALQVLWVCALIGAIFTFLVPTPEQWKQNGMK</sequence>
<name>A0A346B1E3_9FIRM</name>
<dbReference type="PROSITE" id="PS50850">
    <property type="entry name" value="MFS"/>
    <property type="match status" value="1"/>
</dbReference>
<keyword evidence="2" id="KW-0813">Transport</keyword>
<dbReference type="InterPro" id="IPR036259">
    <property type="entry name" value="MFS_trans_sf"/>
</dbReference>
<feature type="transmembrane region" description="Helical" evidence="6">
    <location>
        <begin position="247"/>
        <end position="267"/>
    </location>
</feature>
<accession>A0A346B1E3</accession>
<evidence type="ECO:0000256" key="3">
    <source>
        <dbReference type="ARBA" id="ARBA00022692"/>
    </source>
</evidence>
<dbReference type="OrthoDB" id="9770492at2"/>
<evidence type="ECO:0000256" key="4">
    <source>
        <dbReference type="ARBA" id="ARBA00022989"/>
    </source>
</evidence>
<feature type="transmembrane region" description="Helical" evidence="6">
    <location>
        <begin position="329"/>
        <end position="351"/>
    </location>
</feature>
<evidence type="ECO:0000256" key="6">
    <source>
        <dbReference type="SAM" id="Phobius"/>
    </source>
</evidence>
<feature type="transmembrane region" description="Helical" evidence="6">
    <location>
        <begin position="94"/>
        <end position="111"/>
    </location>
</feature>
<dbReference type="InterPro" id="IPR011701">
    <property type="entry name" value="MFS"/>
</dbReference>
<feature type="transmembrane region" description="Helical" evidence="6">
    <location>
        <begin position="71"/>
        <end position="88"/>
    </location>
</feature>
<dbReference type="PANTHER" id="PTHR43129">
    <property type="entry name" value="FOSMIDOMYCIN RESISTANCE PROTEIN"/>
    <property type="match status" value="1"/>
</dbReference>
<feature type="transmembrane region" description="Helical" evidence="6">
    <location>
        <begin position="297"/>
        <end position="317"/>
    </location>
</feature>
<protein>
    <submittedName>
        <fullName evidence="8">MFS transporter</fullName>
    </submittedName>
</protein>
<feature type="transmembrane region" description="Helical" evidence="6">
    <location>
        <begin position="7"/>
        <end position="33"/>
    </location>
</feature>
<evidence type="ECO:0000259" key="7">
    <source>
        <dbReference type="PROSITE" id="PS50850"/>
    </source>
</evidence>
<feature type="transmembrane region" description="Helical" evidence="6">
    <location>
        <begin position="132"/>
        <end position="151"/>
    </location>
</feature>
<evidence type="ECO:0000256" key="5">
    <source>
        <dbReference type="ARBA" id="ARBA00023136"/>
    </source>
</evidence>
<dbReference type="Pfam" id="PF07690">
    <property type="entry name" value="MFS_1"/>
    <property type="match status" value="1"/>
</dbReference>
<dbReference type="RefSeq" id="WP_087476898.1">
    <property type="nucleotide sequence ID" value="NZ_CAUWMV010000037.1"/>
</dbReference>
<keyword evidence="9" id="KW-1185">Reference proteome</keyword>
<keyword evidence="4 6" id="KW-1133">Transmembrane helix</keyword>
<dbReference type="AlphaFoldDB" id="A0A346B1E3"/>
<evidence type="ECO:0000313" key="9">
    <source>
        <dbReference type="Proteomes" id="UP000254337"/>
    </source>
</evidence>
<dbReference type="EMBL" id="CP029462">
    <property type="protein sequence ID" value="AXL21936.1"/>
    <property type="molecule type" value="Genomic_DNA"/>
</dbReference>